<gene>
    <name evidence="3" type="ORF">FDG31_09635</name>
</gene>
<dbReference type="PANTHER" id="PTHR22683:SF47">
    <property type="entry name" value="FTSK DOMAIN-CONTAINING PROTEIN YDCQ"/>
    <property type="match status" value="1"/>
</dbReference>
<keyword evidence="3" id="KW-0132">Cell division</keyword>
<accession>A0A6B4JP94</accession>
<evidence type="ECO:0000313" key="4">
    <source>
        <dbReference type="Proteomes" id="UP000486903"/>
    </source>
</evidence>
<dbReference type="InterPro" id="IPR027417">
    <property type="entry name" value="P-loop_NTPase"/>
</dbReference>
<dbReference type="EMBL" id="SXFB01000005">
    <property type="protein sequence ID" value="NFV26433.1"/>
    <property type="molecule type" value="Genomic_DNA"/>
</dbReference>
<keyword evidence="2" id="KW-0067">ATP-binding</keyword>
<keyword evidence="1" id="KW-0547">Nucleotide-binding</keyword>
<dbReference type="GO" id="GO:0003677">
    <property type="term" value="F:DNA binding"/>
    <property type="evidence" value="ECO:0007669"/>
    <property type="project" value="InterPro"/>
</dbReference>
<dbReference type="Gene3D" id="3.40.50.300">
    <property type="entry name" value="P-loop containing nucleotide triphosphate hydrolases"/>
    <property type="match status" value="1"/>
</dbReference>
<dbReference type="GO" id="GO:0051301">
    <property type="term" value="P:cell division"/>
    <property type="evidence" value="ECO:0007669"/>
    <property type="project" value="UniProtKB-KW"/>
</dbReference>
<dbReference type="RefSeq" id="WP_080004961.1">
    <property type="nucleotide sequence ID" value="NZ_JACBBA010000006.1"/>
</dbReference>
<proteinExistence type="predicted"/>
<sequence length="467" mass="54048">MKRIVQKLIKKKDNTWFQQVEYPPSLPWKLFGFIPLRILLISFLLCLECVITINIADKFHSNIGQIIITIIFFYLIYKTIIYYRRFQKVKQEGKNKNIENDLQYLIHTLKLYDEEVFEIEESDHNGIIRVKKEKRIVRSIKIYYKEDDTRVFVRICKLGDRFTSIASGLSENLASALGLELDSTNSNVNYFEYVFLKFRDRRIDLASSINNQQKNSDLIQISGNISYRLSKTPHSLIVGGTGSGKSFFIFGKIVSYLSLSPQAELKIIDPKSADLSLLRFINGLEDNVATEPNQIAKMLREIVEKMEYRYKNYFNDISAFGKVYTDFGLPPIICIFDEYSAFLHSVDKKLAKEVEDYIFTIVMKGRQAGITIEILMQRPSANDLNTNIRSQMGFKAGLGAMDKIGYNMIFDTNDMDYKTVTEKGGGYIQIDGLHTAPVYFETPYIDKNFDFIGEITRLMNLKNKEEF</sequence>
<dbReference type="GO" id="GO:0005524">
    <property type="term" value="F:ATP binding"/>
    <property type="evidence" value="ECO:0007669"/>
    <property type="project" value="UniProtKB-UniRule"/>
</dbReference>
<dbReference type="InterPro" id="IPR002543">
    <property type="entry name" value="FtsK_dom"/>
</dbReference>
<protein>
    <submittedName>
        <fullName evidence="3">Cell division protein FtsK</fullName>
    </submittedName>
</protein>
<dbReference type="SUPFAM" id="SSF52540">
    <property type="entry name" value="P-loop containing nucleoside triphosphate hydrolases"/>
    <property type="match status" value="1"/>
</dbReference>
<dbReference type="InterPro" id="IPR050206">
    <property type="entry name" value="FtsK/SpoIIIE/SftA"/>
</dbReference>
<organism evidence="3 4">
    <name type="scientific">Clostridium botulinum</name>
    <dbReference type="NCBI Taxonomy" id="1491"/>
    <lineage>
        <taxon>Bacteria</taxon>
        <taxon>Bacillati</taxon>
        <taxon>Bacillota</taxon>
        <taxon>Clostridia</taxon>
        <taxon>Eubacteriales</taxon>
        <taxon>Clostridiaceae</taxon>
        <taxon>Clostridium</taxon>
    </lineage>
</organism>
<dbReference type="AlphaFoldDB" id="A0A6B4JP94"/>
<reference evidence="3 4" key="1">
    <citation type="submission" date="2019-04" db="EMBL/GenBank/DDBJ databases">
        <title>Genome sequencing of Clostridium botulinum Groups I-IV and Clostridium butyricum.</title>
        <authorList>
            <person name="Brunt J."/>
            <person name="Van Vliet A.H.M."/>
            <person name="Stringer S.C."/>
            <person name="Carter A.T."/>
            <person name="Peck M.W."/>
        </authorList>
    </citation>
    <scope>NUCLEOTIDE SEQUENCE [LARGE SCALE GENOMIC DNA]</scope>
    <source>
        <strain evidence="3 4">BL81</strain>
    </source>
</reference>
<name>A0A6B4JP94_CLOBO</name>
<evidence type="ECO:0000256" key="2">
    <source>
        <dbReference type="ARBA" id="ARBA00022840"/>
    </source>
</evidence>
<evidence type="ECO:0000313" key="3">
    <source>
        <dbReference type="EMBL" id="NFV26433.1"/>
    </source>
</evidence>
<comment type="caution">
    <text evidence="3">The sequence shown here is derived from an EMBL/GenBank/DDBJ whole genome shotgun (WGS) entry which is preliminary data.</text>
</comment>
<dbReference type="Pfam" id="PF01580">
    <property type="entry name" value="FtsK_SpoIIIE"/>
    <property type="match status" value="1"/>
</dbReference>
<dbReference type="Proteomes" id="UP000486903">
    <property type="component" value="Unassembled WGS sequence"/>
</dbReference>
<dbReference type="PROSITE" id="PS50901">
    <property type="entry name" value="FTSK"/>
    <property type="match status" value="1"/>
</dbReference>
<evidence type="ECO:0000256" key="1">
    <source>
        <dbReference type="ARBA" id="ARBA00022741"/>
    </source>
</evidence>
<keyword evidence="3" id="KW-0131">Cell cycle</keyword>
<dbReference type="PANTHER" id="PTHR22683">
    <property type="entry name" value="SPORULATION PROTEIN RELATED"/>
    <property type="match status" value="1"/>
</dbReference>